<evidence type="ECO:0000256" key="1">
    <source>
        <dbReference type="SAM" id="MobiDB-lite"/>
    </source>
</evidence>
<gene>
    <name evidence="2" type="ORF">QE152_g30857</name>
</gene>
<dbReference type="Gene3D" id="4.10.60.10">
    <property type="entry name" value="Zinc finger, CCHC-type"/>
    <property type="match status" value="1"/>
</dbReference>
<dbReference type="Gene3D" id="3.10.10.10">
    <property type="entry name" value="HIV Type 1 Reverse Transcriptase, subunit A, domain 1"/>
    <property type="match status" value="1"/>
</dbReference>
<dbReference type="GO" id="GO:0008270">
    <property type="term" value="F:zinc ion binding"/>
    <property type="evidence" value="ECO:0007669"/>
    <property type="project" value="InterPro"/>
</dbReference>
<keyword evidence="3" id="KW-1185">Reference proteome</keyword>
<dbReference type="SUPFAM" id="SSF50630">
    <property type="entry name" value="Acid proteases"/>
    <property type="match status" value="1"/>
</dbReference>
<dbReference type="Proteomes" id="UP001458880">
    <property type="component" value="Unassembled WGS sequence"/>
</dbReference>
<reference evidence="2 3" key="1">
    <citation type="journal article" date="2024" name="BMC Genomics">
        <title>De novo assembly and annotation of Popillia japonica's genome with initial clues to its potential as an invasive pest.</title>
        <authorList>
            <person name="Cucini C."/>
            <person name="Boschi S."/>
            <person name="Funari R."/>
            <person name="Cardaioli E."/>
            <person name="Iannotti N."/>
            <person name="Marturano G."/>
            <person name="Paoli F."/>
            <person name="Bruttini M."/>
            <person name="Carapelli A."/>
            <person name="Frati F."/>
            <person name="Nardi F."/>
        </authorList>
    </citation>
    <scope>NUCLEOTIDE SEQUENCE [LARGE SCALE GENOMIC DNA]</scope>
    <source>
        <strain evidence="2">DMR45628</strain>
    </source>
</reference>
<dbReference type="InterPro" id="IPR050951">
    <property type="entry name" value="Retrovirus_Pol_polyprotein"/>
</dbReference>
<evidence type="ECO:0000313" key="3">
    <source>
        <dbReference type="Proteomes" id="UP001458880"/>
    </source>
</evidence>
<comment type="caution">
    <text evidence="2">The sequence shown here is derived from an EMBL/GenBank/DDBJ whole genome shotgun (WGS) entry which is preliminary data.</text>
</comment>
<protein>
    <submittedName>
        <fullName evidence="2">Uncharacterized protein</fullName>
    </submittedName>
</protein>
<feature type="compositionally biased region" description="Basic and acidic residues" evidence="1">
    <location>
        <begin position="1"/>
        <end position="12"/>
    </location>
</feature>
<dbReference type="InterPro" id="IPR036875">
    <property type="entry name" value="Znf_CCHC_sf"/>
</dbReference>
<proteinExistence type="predicted"/>
<organism evidence="2 3">
    <name type="scientific">Popillia japonica</name>
    <name type="common">Japanese beetle</name>
    <dbReference type="NCBI Taxonomy" id="7064"/>
    <lineage>
        <taxon>Eukaryota</taxon>
        <taxon>Metazoa</taxon>
        <taxon>Ecdysozoa</taxon>
        <taxon>Arthropoda</taxon>
        <taxon>Hexapoda</taxon>
        <taxon>Insecta</taxon>
        <taxon>Pterygota</taxon>
        <taxon>Neoptera</taxon>
        <taxon>Endopterygota</taxon>
        <taxon>Coleoptera</taxon>
        <taxon>Polyphaga</taxon>
        <taxon>Scarabaeiformia</taxon>
        <taxon>Scarabaeidae</taxon>
        <taxon>Rutelinae</taxon>
        <taxon>Popillia</taxon>
    </lineage>
</organism>
<dbReference type="PANTHER" id="PTHR37984:SF7">
    <property type="entry name" value="INTEGRASE CATALYTIC DOMAIN-CONTAINING PROTEIN"/>
    <property type="match status" value="1"/>
</dbReference>
<dbReference type="Gene3D" id="2.40.70.10">
    <property type="entry name" value="Acid Proteases"/>
    <property type="match status" value="1"/>
</dbReference>
<feature type="region of interest" description="Disordered" evidence="1">
    <location>
        <begin position="1"/>
        <end position="23"/>
    </location>
</feature>
<dbReference type="EMBL" id="JASPKY010000424">
    <property type="protein sequence ID" value="KAK9701031.1"/>
    <property type="molecule type" value="Genomic_DNA"/>
</dbReference>
<dbReference type="CDD" id="cd05481">
    <property type="entry name" value="retropepsin_like_LTR_1"/>
    <property type="match status" value="1"/>
</dbReference>
<evidence type="ECO:0000313" key="2">
    <source>
        <dbReference type="EMBL" id="KAK9701031.1"/>
    </source>
</evidence>
<feature type="compositionally biased region" description="Polar residues" evidence="1">
    <location>
        <begin position="13"/>
        <end position="23"/>
    </location>
</feature>
<sequence>MTLKTNKNDRPSNENIRNKATGSQVNNNERYKCKKCNLSHIARKCPAYGKVCNICGKLNHYAVGCKNKGLLQQRVQQRNVQDLIQEDNLEEMIEILDVSSINNDNATVWYEKIKLDDYNLLKFKLDTGSQVNLIPYALYKQMSINKKPKSCNIVLRAYGGQKIVPLFEVELNACINNKNVNLNFIIIQEKAQPILGLDGCVKLGLIKKVDNVNSNLVISNNKYSNKDMFIENNADVFNGLGLFPDTYKIKIDSNAEGIIRPPRRLPQTLAVKLEKELEELVKNKIIARVKEPEKWSSNIIC</sequence>
<dbReference type="GO" id="GO:0003676">
    <property type="term" value="F:nucleic acid binding"/>
    <property type="evidence" value="ECO:0007669"/>
    <property type="project" value="InterPro"/>
</dbReference>
<dbReference type="PANTHER" id="PTHR37984">
    <property type="entry name" value="PROTEIN CBG26694"/>
    <property type="match status" value="1"/>
</dbReference>
<dbReference type="SUPFAM" id="SSF57756">
    <property type="entry name" value="Retrovirus zinc finger-like domains"/>
    <property type="match status" value="1"/>
</dbReference>
<name>A0AAW1JDR7_POPJA</name>
<dbReference type="AlphaFoldDB" id="A0AAW1JDR7"/>
<dbReference type="InterPro" id="IPR021109">
    <property type="entry name" value="Peptidase_aspartic_dom_sf"/>
</dbReference>
<accession>A0AAW1JDR7</accession>